<evidence type="ECO:0000256" key="15">
    <source>
        <dbReference type="ARBA" id="ARBA00022842"/>
    </source>
</evidence>
<dbReference type="EMBL" id="FLUQ01000002">
    <property type="protein sequence ID" value="SBW03185.1"/>
    <property type="molecule type" value="Genomic_DNA"/>
</dbReference>
<keyword evidence="7" id="KW-0997">Cell inner membrane</keyword>
<feature type="compositionally biased region" description="Low complexity" evidence="18">
    <location>
        <begin position="136"/>
        <end position="155"/>
    </location>
</feature>
<dbReference type="InterPro" id="IPR004659">
    <property type="entry name" value="RNase_E/G"/>
</dbReference>
<dbReference type="GO" id="GO:0016787">
    <property type="term" value="F:hydrolase activity"/>
    <property type="evidence" value="ECO:0007669"/>
    <property type="project" value="UniProtKB-KW"/>
</dbReference>
<comment type="cofactor">
    <cofactor evidence="1">
        <name>Mg(2+)</name>
        <dbReference type="ChEBI" id="CHEBI:18420"/>
    </cofactor>
</comment>
<dbReference type="Pfam" id="PF20833">
    <property type="entry name" value="RNase_E_G_Thio"/>
    <property type="match status" value="1"/>
</dbReference>
<evidence type="ECO:0000256" key="9">
    <source>
        <dbReference type="ARBA" id="ARBA00022694"/>
    </source>
</evidence>
<dbReference type="InterPro" id="IPR003029">
    <property type="entry name" value="S1_domain"/>
</dbReference>
<dbReference type="GO" id="GO:0046872">
    <property type="term" value="F:metal ion binding"/>
    <property type="evidence" value="ECO:0007669"/>
    <property type="project" value="UniProtKB-KW"/>
</dbReference>
<feature type="compositionally biased region" description="Basic and acidic residues" evidence="18">
    <location>
        <begin position="339"/>
        <end position="348"/>
    </location>
</feature>
<feature type="region of interest" description="Disordered" evidence="18">
    <location>
        <begin position="1"/>
        <end position="385"/>
    </location>
</feature>
<feature type="domain" description="S1 motif" evidence="19">
    <location>
        <begin position="425"/>
        <end position="509"/>
    </location>
</feature>
<name>A0A212JV80_9DELT</name>
<keyword evidence="9" id="KW-0819">tRNA processing</keyword>
<evidence type="ECO:0000256" key="7">
    <source>
        <dbReference type="ARBA" id="ARBA00022519"/>
    </source>
</evidence>
<dbReference type="SUPFAM" id="SSF50249">
    <property type="entry name" value="Nucleic acid-binding proteins"/>
    <property type="match status" value="1"/>
</dbReference>
<dbReference type="GO" id="GO:0004519">
    <property type="term" value="F:endonuclease activity"/>
    <property type="evidence" value="ECO:0007669"/>
    <property type="project" value="UniProtKB-KW"/>
</dbReference>
<dbReference type="PROSITE" id="PS50126">
    <property type="entry name" value="S1"/>
    <property type="match status" value="1"/>
</dbReference>
<keyword evidence="6" id="KW-0963">Cytoplasm</keyword>
<evidence type="ECO:0000256" key="13">
    <source>
        <dbReference type="ARBA" id="ARBA00022759"/>
    </source>
</evidence>
<dbReference type="InterPro" id="IPR012340">
    <property type="entry name" value="NA-bd_OB-fold"/>
</dbReference>
<feature type="compositionally biased region" description="Low complexity" evidence="18">
    <location>
        <begin position="72"/>
        <end position="122"/>
    </location>
</feature>
<keyword evidence="15" id="KW-0460">Magnesium</keyword>
<evidence type="ECO:0000256" key="1">
    <source>
        <dbReference type="ARBA" id="ARBA00001946"/>
    </source>
</evidence>
<evidence type="ECO:0000256" key="17">
    <source>
        <dbReference type="ARBA" id="ARBA00023136"/>
    </source>
</evidence>
<evidence type="ECO:0000256" key="6">
    <source>
        <dbReference type="ARBA" id="ARBA00022490"/>
    </source>
</evidence>
<keyword evidence="5" id="KW-1003">Cell membrane</keyword>
<feature type="compositionally biased region" description="Low complexity" evidence="18">
    <location>
        <begin position="352"/>
        <end position="368"/>
    </location>
</feature>
<organism evidence="20">
    <name type="scientific">uncultured delta proteobacterium</name>
    <dbReference type="NCBI Taxonomy" id="34034"/>
    <lineage>
        <taxon>Bacteria</taxon>
        <taxon>Deltaproteobacteria</taxon>
        <taxon>environmental samples</taxon>
    </lineage>
</organism>
<feature type="compositionally biased region" description="Basic residues" evidence="18">
    <location>
        <begin position="271"/>
        <end position="285"/>
    </location>
</feature>
<keyword evidence="16" id="KW-0694">RNA-binding</keyword>
<keyword evidence="17" id="KW-0472">Membrane</keyword>
<evidence type="ECO:0000256" key="14">
    <source>
        <dbReference type="ARBA" id="ARBA00022801"/>
    </source>
</evidence>
<dbReference type="GO" id="GO:0019843">
    <property type="term" value="F:rRNA binding"/>
    <property type="evidence" value="ECO:0007669"/>
    <property type="project" value="UniProtKB-KW"/>
</dbReference>
<evidence type="ECO:0000256" key="2">
    <source>
        <dbReference type="ARBA" id="ARBA00004496"/>
    </source>
</evidence>
<feature type="compositionally biased region" description="Basic and acidic residues" evidence="18">
    <location>
        <begin position="369"/>
        <end position="381"/>
    </location>
</feature>
<feature type="compositionally biased region" description="Basic residues" evidence="18">
    <location>
        <begin position="123"/>
        <end position="135"/>
    </location>
</feature>
<dbReference type="Gene3D" id="3.40.1260.20">
    <property type="entry name" value="Ribonuclease E, catalytic domain"/>
    <property type="match status" value="1"/>
</dbReference>
<evidence type="ECO:0000256" key="3">
    <source>
        <dbReference type="ARBA" id="ARBA00005663"/>
    </source>
</evidence>
<dbReference type="GO" id="GO:0006364">
    <property type="term" value="P:rRNA processing"/>
    <property type="evidence" value="ECO:0007669"/>
    <property type="project" value="UniProtKB-KW"/>
</dbReference>
<dbReference type="PANTHER" id="PTHR30001:SF1">
    <property type="entry name" value="RIBONUCLEASE E_G-LIKE PROTEIN, CHLOROPLASTIC"/>
    <property type="match status" value="1"/>
</dbReference>
<evidence type="ECO:0000256" key="18">
    <source>
        <dbReference type="SAM" id="MobiDB-lite"/>
    </source>
</evidence>
<keyword evidence="10" id="KW-0540">Nuclease</keyword>
<dbReference type="CDD" id="cd04453">
    <property type="entry name" value="S1_RNase_E"/>
    <property type="match status" value="1"/>
</dbReference>
<evidence type="ECO:0000256" key="11">
    <source>
        <dbReference type="ARBA" id="ARBA00022723"/>
    </source>
</evidence>
<feature type="compositionally biased region" description="Low complexity" evidence="18">
    <location>
        <begin position="13"/>
        <end position="63"/>
    </location>
</feature>
<keyword evidence="8" id="KW-0698">rRNA processing</keyword>
<feature type="compositionally biased region" description="Low complexity" evidence="18">
    <location>
        <begin position="238"/>
        <end position="253"/>
    </location>
</feature>
<keyword evidence="13" id="KW-0255">Endonuclease</keyword>
<reference evidence="20" key="1">
    <citation type="submission" date="2016-04" db="EMBL/GenBank/DDBJ databases">
        <authorList>
            <person name="Evans L.H."/>
            <person name="Alamgir A."/>
            <person name="Owens N."/>
            <person name="Weber N.D."/>
            <person name="Virtaneva K."/>
            <person name="Barbian K."/>
            <person name="Babar A."/>
            <person name="Rosenke K."/>
        </authorList>
    </citation>
    <scope>NUCLEOTIDE SEQUENCE</scope>
    <source>
        <strain evidence="20">86</strain>
    </source>
</reference>
<dbReference type="GO" id="GO:0004540">
    <property type="term" value="F:RNA nuclease activity"/>
    <property type="evidence" value="ECO:0007669"/>
    <property type="project" value="InterPro"/>
</dbReference>
<accession>A0A212JV80</accession>
<evidence type="ECO:0000313" key="20">
    <source>
        <dbReference type="EMBL" id="SBW03185.1"/>
    </source>
</evidence>
<dbReference type="AlphaFoldDB" id="A0A212JV80"/>
<gene>
    <name evidence="20" type="ORF">KL86DPRO_20100</name>
</gene>
<comment type="subcellular location">
    <subcellularLocation>
        <location evidence="2">Cytoplasm</location>
    </subcellularLocation>
</comment>
<evidence type="ECO:0000256" key="5">
    <source>
        <dbReference type="ARBA" id="ARBA00022475"/>
    </source>
</evidence>
<evidence type="ECO:0000256" key="12">
    <source>
        <dbReference type="ARBA" id="ARBA00022730"/>
    </source>
</evidence>
<proteinExistence type="inferred from homology"/>
<feature type="compositionally biased region" description="Basic residues" evidence="18">
    <location>
        <begin position="196"/>
        <end position="206"/>
    </location>
</feature>
<dbReference type="PANTHER" id="PTHR30001">
    <property type="entry name" value="RIBONUCLEASE"/>
    <property type="match status" value="1"/>
</dbReference>
<evidence type="ECO:0000256" key="4">
    <source>
        <dbReference type="ARBA" id="ARBA00017719"/>
    </source>
</evidence>
<evidence type="ECO:0000256" key="16">
    <source>
        <dbReference type="ARBA" id="ARBA00022884"/>
    </source>
</evidence>
<dbReference type="InterPro" id="IPR019307">
    <property type="entry name" value="RNA-bd_AU-1/RNase_E/G"/>
</dbReference>
<keyword evidence="14" id="KW-0378">Hydrolase</keyword>
<comment type="similarity">
    <text evidence="3">Belongs to the RNase E/G family. RNase G subfamily.</text>
</comment>
<evidence type="ECO:0000256" key="10">
    <source>
        <dbReference type="ARBA" id="ARBA00022722"/>
    </source>
</evidence>
<dbReference type="Pfam" id="PF10150">
    <property type="entry name" value="RNase_E_G"/>
    <property type="match status" value="1"/>
</dbReference>
<sequence>MTQENDSAASSGKTPDQAAAPAKKAGATPKKTTARKTASPKTAPAKKAAAPTKEAAAQAGEKTAPAKKPRAAAKPAAKTTSKTAPATGTDASAKAPAKAPAKPLTATASKTDGEAAKNTAKTPAKKAPARPRGAAKPKTAPVPVADAAPAQSPAKETAAPAAKMDTPAQKQAAPAKTDTVNADSAGTPRAPESKAAKPRNARRGASPKKAAGPAMEKQAEPAAKESAATTRAEPPVTPAASQAPASAQATLPATGPEARTGDAPEAPAKPASRRSRRGGRRRNKSRAAAAENAAAAAAATPASVNAPETADPATEAEATPAATRETAAEMPEKAPGAKPEPKTGDSGKHAPKAAAPKTAAPKTAAPKTTAKDKKAPPKAEAKTPGGKQKMFISVLSGELVEVVLAEEGVIVEYYVEMQHQAKVKGNIYKGVVSNIDANLQAAFISYAGGVKNGFLQIDEVHPEYYISHHDAAKGRKYPPIQKVLKPGQEILVQVVKEPAGTKGAFLTSYLSLPGRFLVLTPGREQIGVSRKVEIDEERVRLRGLLEGLNPGPGLGVIVRTASTGATKTSLQRDLLFLKRLWKDVRAKGQTSPAPGLIYEELDLSTRAVRDYLTEDVQEVWVDDVATADQVTELASLLFPKKQDLVQVHQNNGQTLFERFSLQKQLDQIHSREVSLPSGGSLVIDKTEALTAIDINSGRSSGKTNFEDMAYRTNMEAAKAIPLQLRLRDIGGQIVADFIEMRDRDHWREVEKVVRNGMKGDRARYDVGKIGPFGMLEIVRQRLGSSAISISTEPCPCCKGTGIRRNLEWQAMQALRDISKQLRQAAANNQTAMTYPMETELAFYVLNAKRAILQSLEAESGVALSVTPKTE</sequence>
<dbReference type="GO" id="GO:0008033">
    <property type="term" value="P:tRNA processing"/>
    <property type="evidence" value="ECO:0007669"/>
    <property type="project" value="UniProtKB-KW"/>
</dbReference>
<dbReference type="SMART" id="SM00316">
    <property type="entry name" value="S1"/>
    <property type="match status" value="1"/>
</dbReference>
<keyword evidence="12" id="KW-0699">rRNA-binding</keyword>
<dbReference type="GO" id="GO:0005737">
    <property type="term" value="C:cytoplasm"/>
    <property type="evidence" value="ECO:0007669"/>
    <property type="project" value="UniProtKB-SubCell"/>
</dbReference>
<evidence type="ECO:0000259" key="19">
    <source>
        <dbReference type="PROSITE" id="PS50126"/>
    </source>
</evidence>
<dbReference type="InterPro" id="IPR048583">
    <property type="entry name" value="RNase_E_G_thioredoxin-like"/>
</dbReference>
<keyword evidence="11" id="KW-0479">Metal-binding</keyword>
<feature type="compositionally biased region" description="Polar residues" evidence="18">
    <location>
        <begin position="1"/>
        <end position="12"/>
    </location>
</feature>
<feature type="compositionally biased region" description="Low complexity" evidence="18">
    <location>
        <begin position="286"/>
        <end position="325"/>
    </location>
</feature>
<protein>
    <recommendedName>
        <fullName evidence="4">Ribonuclease G</fullName>
    </recommendedName>
</protein>
<dbReference type="Gene3D" id="2.40.50.140">
    <property type="entry name" value="Nucleic acid-binding proteins"/>
    <property type="match status" value="1"/>
</dbReference>
<evidence type="ECO:0000256" key="8">
    <source>
        <dbReference type="ARBA" id="ARBA00022552"/>
    </source>
</evidence>
<dbReference type="NCBIfam" id="TIGR00757">
    <property type="entry name" value="RNaseEG"/>
    <property type="match status" value="1"/>
</dbReference>